<name>A0AAE6FU84_9PROT</name>
<evidence type="ECO:0000313" key="5">
    <source>
        <dbReference type="EMBL" id="QDD13961.1"/>
    </source>
</evidence>
<dbReference type="CDD" id="cd01276">
    <property type="entry name" value="PKCI_related"/>
    <property type="match status" value="1"/>
</dbReference>
<protein>
    <submittedName>
        <fullName evidence="5">Histidine triad nucleotide-binding protein</fullName>
    </submittedName>
</protein>
<dbReference type="Proteomes" id="UP000312102">
    <property type="component" value="Chromosome"/>
</dbReference>
<dbReference type="EMBL" id="CP040986">
    <property type="protein sequence ID" value="QDD13961.1"/>
    <property type="molecule type" value="Genomic_DNA"/>
</dbReference>
<dbReference type="PROSITE" id="PS51084">
    <property type="entry name" value="HIT_2"/>
    <property type="match status" value="1"/>
</dbReference>
<dbReference type="SUPFAM" id="SSF54197">
    <property type="entry name" value="HIT-like"/>
    <property type="match status" value="1"/>
</dbReference>
<feature type="short sequence motif" description="Histidine triad motif" evidence="2 3">
    <location>
        <begin position="119"/>
        <end position="123"/>
    </location>
</feature>
<evidence type="ECO:0000256" key="2">
    <source>
        <dbReference type="PIRSR" id="PIRSR601310-3"/>
    </source>
</evidence>
<keyword evidence="6" id="KW-1185">Reference proteome</keyword>
<evidence type="ECO:0000256" key="1">
    <source>
        <dbReference type="PIRSR" id="PIRSR601310-1"/>
    </source>
</evidence>
<organism evidence="5 6">
    <name type="scientific">Candidatus Methylopumilus rimovensis</name>
    <dbReference type="NCBI Taxonomy" id="2588535"/>
    <lineage>
        <taxon>Bacteria</taxon>
        <taxon>Pseudomonadati</taxon>
        <taxon>Pseudomonadota</taxon>
        <taxon>Betaproteobacteria</taxon>
        <taxon>Nitrosomonadales</taxon>
        <taxon>Methylophilaceae</taxon>
        <taxon>Candidatus Methylopumilus</taxon>
    </lineage>
</organism>
<evidence type="ECO:0000313" key="6">
    <source>
        <dbReference type="Proteomes" id="UP000312102"/>
    </source>
</evidence>
<evidence type="ECO:0000256" key="3">
    <source>
        <dbReference type="PROSITE-ProRule" id="PRU00464"/>
    </source>
</evidence>
<proteinExistence type="predicted"/>
<dbReference type="InterPro" id="IPR001310">
    <property type="entry name" value="Histidine_triad_HIT"/>
</dbReference>
<dbReference type="GO" id="GO:0003824">
    <property type="term" value="F:catalytic activity"/>
    <property type="evidence" value="ECO:0007669"/>
    <property type="project" value="InterPro"/>
</dbReference>
<reference evidence="5 6" key="1">
    <citation type="journal article" date="2019" name="ISME J.">
        <title>Evolution in action: habitat transition from sediment to the pelagial leads to genome streamlining in Methylophilaceae.</title>
        <authorList>
            <person name="Salcher M."/>
            <person name="Schaefle D."/>
            <person name="Kaspar M."/>
            <person name="Neuenschwander S.M."/>
            <person name="Ghai R."/>
        </authorList>
    </citation>
    <scope>NUCLEOTIDE SEQUENCE [LARGE SCALE GENOMIC DNA]</scope>
    <source>
        <strain evidence="5 6">MMS-RI-1</strain>
    </source>
</reference>
<dbReference type="InterPro" id="IPR011146">
    <property type="entry name" value="HIT-like"/>
</dbReference>
<gene>
    <name evidence="5" type="ORF">FIT61_05945</name>
</gene>
<accession>A0AAE6FU84</accession>
<dbReference type="PANTHER" id="PTHR23089">
    <property type="entry name" value="HISTIDINE TRIAD HIT PROTEIN"/>
    <property type="match status" value="1"/>
</dbReference>
<dbReference type="PRINTS" id="PR00332">
    <property type="entry name" value="HISTRIAD"/>
</dbReference>
<dbReference type="KEGG" id="mrk:FIT61_05945"/>
<dbReference type="AlphaFoldDB" id="A0AAE6FU84"/>
<dbReference type="InterPro" id="IPR036265">
    <property type="entry name" value="HIT-like_sf"/>
</dbReference>
<sequence length="134" mass="14981">MSFQGEKAPQVLKRKKVGPGKPNNMNCIFCKIIEGSIPSKKIFENDELIAFHDIHPIDKVHFLITPKKHIENLISCNEADKEIISNMLLLAPKLAKEQGLQGFRTMINSGAEGGQEVFHMHFHVYGGSSKLAKI</sequence>
<feature type="active site" description="Tele-AMP-histidine intermediate" evidence="1">
    <location>
        <position position="121"/>
    </location>
</feature>
<dbReference type="Gene3D" id="3.30.428.10">
    <property type="entry name" value="HIT-like"/>
    <property type="match status" value="1"/>
</dbReference>
<dbReference type="Pfam" id="PF11969">
    <property type="entry name" value="DcpS_C"/>
    <property type="match status" value="1"/>
</dbReference>
<feature type="domain" description="HIT" evidence="4">
    <location>
        <begin position="28"/>
        <end position="134"/>
    </location>
</feature>
<evidence type="ECO:0000259" key="4">
    <source>
        <dbReference type="PROSITE" id="PS51084"/>
    </source>
</evidence>